<evidence type="ECO:0000259" key="6">
    <source>
        <dbReference type="Pfam" id="PF08281"/>
    </source>
</evidence>
<evidence type="ECO:0000256" key="4">
    <source>
        <dbReference type="ARBA" id="ARBA00023163"/>
    </source>
</evidence>
<sequence length="192" mass="22220">MPNPEPEQSPDQSSPPDIASAELDAEFVRLFSQNQQRIYLYLMSLVSDANIADDVFQETMLVLWREFHNYQPGTNFMAWACTVAFNQVRAWRKRQQRDRLQFSDEFLAAVAEELDAQADVLDQRHTLLSDCLAQLPQHHRQLVAYRYTAGHAIDQIAQQTQRSIDAVYRLLSRIRKTLHECVSRKLAAEDAQ</sequence>
<comment type="caution">
    <text evidence="7">The sequence shown here is derived from an EMBL/GenBank/DDBJ whole genome shotgun (WGS) entry which is preliminary data.</text>
</comment>
<dbReference type="InterPro" id="IPR007627">
    <property type="entry name" value="RNA_pol_sigma70_r2"/>
</dbReference>
<keyword evidence="2" id="KW-0805">Transcription regulation</keyword>
<dbReference type="SUPFAM" id="SSF88946">
    <property type="entry name" value="Sigma2 domain of RNA polymerase sigma factors"/>
    <property type="match status" value="1"/>
</dbReference>
<dbReference type="Pfam" id="PF08281">
    <property type="entry name" value="Sigma70_r4_2"/>
    <property type="match status" value="1"/>
</dbReference>
<dbReference type="InterPro" id="IPR013249">
    <property type="entry name" value="RNA_pol_sigma70_r4_t2"/>
</dbReference>
<dbReference type="Gene3D" id="1.10.1740.10">
    <property type="match status" value="1"/>
</dbReference>
<evidence type="ECO:0000313" key="7">
    <source>
        <dbReference type="EMBL" id="PQO28657.1"/>
    </source>
</evidence>
<dbReference type="NCBIfam" id="TIGR02937">
    <property type="entry name" value="sigma70-ECF"/>
    <property type="match status" value="1"/>
</dbReference>
<organism evidence="7 8">
    <name type="scientific">Blastopirellula marina</name>
    <dbReference type="NCBI Taxonomy" id="124"/>
    <lineage>
        <taxon>Bacteria</taxon>
        <taxon>Pseudomonadati</taxon>
        <taxon>Planctomycetota</taxon>
        <taxon>Planctomycetia</taxon>
        <taxon>Pirellulales</taxon>
        <taxon>Pirellulaceae</taxon>
        <taxon>Blastopirellula</taxon>
    </lineage>
</organism>
<dbReference type="InterPro" id="IPR013325">
    <property type="entry name" value="RNA_pol_sigma_r2"/>
</dbReference>
<evidence type="ECO:0000256" key="3">
    <source>
        <dbReference type="ARBA" id="ARBA00023082"/>
    </source>
</evidence>
<dbReference type="RefSeq" id="WP_105333325.1">
    <property type="nucleotide sequence ID" value="NZ_PUHY01000016.1"/>
</dbReference>
<dbReference type="PANTHER" id="PTHR43133">
    <property type="entry name" value="RNA POLYMERASE ECF-TYPE SIGMA FACTO"/>
    <property type="match status" value="1"/>
</dbReference>
<feature type="domain" description="RNA polymerase sigma factor 70 region 4 type 2" evidence="6">
    <location>
        <begin position="127"/>
        <end position="178"/>
    </location>
</feature>
<protein>
    <submittedName>
        <fullName evidence="7">RNA polymerase subunit sigma-70</fullName>
    </submittedName>
</protein>
<dbReference type="InterPro" id="IPR013324">
    <property type="entry name" value="RNA_pol_sigma_r3/r4-like"/>
</dbReference>
<dbReference type="GO" id="GO:0003677">
    <property type="term" value="F:DNA binding"/>
    <property type="evidence" value="ECO:0007669"/>
    <property type="project" value="InterPro"/>
</dbReference>
<dbReference type="NCBIfam" id="TIGR02989">
    <property type="entry name" value="Sig-70_gvs1"/>
    <property type="match status" value="1"/>
</dbReference>
<evidence type="ECO:0000256" key="2">
    <source>
        <dbReference type="ARBA" id="ARBA00023015"/>
    </source>
</evidence>
<dbReference type="EMBL" id="PUHY01000016">
    <property type="protein sequence ID" value="PQO28657.1"/>
    <property type="molecule type" value="Genomic_DNA"/>
</dbReference>
<dbReference type="PANTHER" id="PTHR43133:SF51">
    <property type="entry name" value="RNA POLYMERASE SIGMA FACTOR"/>
    <property type="match status" value="1"/>
</dbReference>
<dbReference type="GO" id="GO:0006352">
    <property type="term" value="P:DNA-templated transcription initiation"/>
    <property type="evidence" value="ECO:0007669"/>
    <property type="project" value="InterPro"/>
</dbReference>
<dbReference type="Proteomes" id="UP000238322">
    <property type="component" value="Unassembled WGS sequence"/>
</dbReference>
<feature type="domain" description="RNA polymerase sigma-70 region 2" evidence="5">
    <location>
        <begin position="30"/>
        <end position="97"/>
    </location>
</feature>
<gene>
    <name evidence="7" type="ORF">C5Y83_28590</name>
</gene>
<dbReference type="GO" id="GO:0016987">
    <property type="term" value="F:sigma factor activity"/>
    <property type="evidence" value="ECO:0007669"/>
    <property type="project" value="UniProtKB-KW"/>
</dbReference>
<proteinExistence type="inferred from homology"/>
<dbReference type="InterPro" id="IPR014284">
    <property type="entry name" value="RNA_pol_sigma-70_dom"/>
</dbReference>
<dbReference type="OrthoDB" id="6383365at2"/>
<comment type="similarity">
    <text evidence="1">Belongs to the sigma-70 factor family. ECF subfamily.</text>
</comment>
<dbReference type="AlphaFoldDB" id="A0A2S8F929"/>
<keyword evidence="3" id="KW-0731">Sigma factor</keyword>
<evidence type="ECO:0000313" key="8">
    <source>
        <dbReference type="Proteomes" id="UP000238322"/>
    </source>
</evidence>
<dbReference type="InterPro" id="IPR036388">
    <property type="entry name" value="WH-like_DNA-bd_sf"/>
</dbReference>
<dbReference type="SUPFAM" id="SSF88659">
    <property type="entry name" value="Sigma3 and sigma4 domains of RNA polymerase sigma factors"/>
    <property type="match status" value="1"/>
</dbReference>
<evidence type="ECO:0000256" key="1">
    <source>
        <dbReference type="ARBA" id="ARBA00010641"/>
    </source>
</evidence>
<name>A0A2S8F929_9BACT</name>
<dbReference type="Gene3D" id="1.10.10.10">
    <property type="entry name" value="Winged helix-like DNA-binding domain superfamily/Winged helix DNA-binding domain"/>
    <property type="match status" value="1"/>
</dbReference>
<dbReference type="Pfam" id="PF04542">
    <property type="entry name" value="Sigma70_r2"/>
    <property type="match status" value="1"/>
</dbReference>
<reference evidence="7 8" key="1">
    <citation type="submission" date="2018-02" db="EMBL/GenBank/DDBJ databases">
        <title>Comparative genomes isolates from brazilian mangrove.</title>
        <authorList>
            <person name="Araujo J.E."/>
            <person name="Taketani R.G."/>
            <person name="Silva M.C.P."/>
            <person name="Loureco M.V."/>
            <person name="Andreote F.D."/>
        </authorList>
    </citation>
    <scope>NUCLEOTIDE SEQUENCE [LARGE SCALE GENOMIC DNA]</scope>
    <source>
        <strain evidence="7 8">Hex-1 MGV</strain>
    </source>
</reference>
<dbReference type="InterPro" id="IPR039425">
    <property type="entry name" value="RNA_pol_sigma-70-like"/>
</dbReference>
<keyword evidence="4" id="KW-0804">Transcription</keyword>
<dbReference type="InterPro" id="IPR014331">
    <property type="entry name" value="RNA_pol_sigma70_ECF_RHOBA"/>
</dbReference>
<accession>A0A2S8F929</accession>
<evidence type="ECO:0000259" key="5">
    <source>
        <dbReference type="Pfam" id="PF04542"/>
    </source>
</evidence>